<comment type="cofactor">
    <cofactor evidence="1">
        <name>FMN</name>
        <dbReference type="ChEBI" id="CHEBI:58210"/>
    </cofactor>
</comment>
<dbReference type="Gene3D" id="3.20.20.70">
    <property type="entry name" value="Aldolase class I"/>
    <property type="match status" value="1"/>
</dbReference>
<evidence type="ECO:0000256" key="8">
    <source>
        <dbReference type="ARBA" id="ARBA00022723"/>
    </source>
</evidence>
<comment type="similarity">
    <text evidence="2">Belongs to the Dus family. Dus3 subfamily.</text>
</comment>
<evidence type="ECO:0000256" key="19">
    <source>
        <dbReference type="SAM" id="MobiDB-lite"/>
    </source>
</evidence>
<evidence type="ECO:0000256" key="13">
    <source>
        <dbReference type="ARBA" id="ARBA00023002"/>
    </source>
</evidence>
<reference evidence="21 22" key="1">
    <citation type="journal article" date="2024" name="bioRxiv">
        <title>A reference genome for Trichogramma kaykai: A tiny desert-dwelling parasitoid wasp with competing sex-ratio distorters.</title>
        <authorList>
            <person name="Culotta J."/>
            <person name="Lindsey A.R."/>
        </authorList>
    </citation>
    <scope>NUCLEOTIDE SEQUENCE [LARGE SCALE GENOMIC DNA]</scope>
    <source>
        <strain evidence="21 22">KSX58</strain>
    </source>
</reference>
<organism evidence="21 22">
    <name type="scientific">Trichogramma kaykai</name>
    <dbReference type="NCBI Taxonomy" id="54128"/>
    <lineage>
        <taxon>Eukaryota</taxon>
        <taxon>Metazoa</taxon>
        <taxon>Ecdysozoa</taxon>
        <taxon>Arthropoda</taxon>
        <taxon>Hexapoda</taxon>
        <taxon>Insecta</taxon>
        <taxon>Pterygota</taxon>
        <taxon>Neoptera</taxon>
        <taxon>Endopterygota</taxon>
        <taxon>Hymenoptera</taxon>
        <taxon>Apocrita</taxon>
        <taxon>Proctotrupomorpha</taxon>
        <taxon>Chalcidoidea</taxon>
        <taxon>Trichogrammatidae</taxon>
        <taxon>Trichogramma</taxon>
    </lineage>
</organism>
<dbReference type="EMBL" id="JBJJXI010000058">
    <property type="protein sequence ID" value="KAL3399178.1"/>
    <property type="molecule type" value="Genomic_DNA"/>
</dbReference>
<evidence type="ECO:0000256" key="16">
    <source>
        <dbReference type="ARBA" id="ARBA00048342"/>
    </source>
</evidence>
<feature type="domain" description="DUS-like FMN-binding" evidence="20">
    <location>
        <begin position="306"/>
        <end position="565"/>
    </location>
</feature>
<protein>
    <recommendedName>
        <fullName evidence="3">tRNA-dihydrouridine(47) synthase [NAD(P)(+)]</fullName>
        <ecNumber evidence="3">1.3.1.89</ecNumber>
    </recommendedName>
</protein>
<comment type="catalytic activity">
    <reaction evidence="18">
        <text>5,6-dihydrouridine(47) in tRNA + NADP(+) = uridine(47) in tRNA + NADPH + H(+)</text>
        <dbReference type="Rhea" id="RHEA:53360"/>
        <dbReference type="Rhea" id="RHEA-COMP:13539"/>
        <dbReference type="Rhea" id="RHEA-COMP:13540"/>
        <dbReference type="ChEBI" id="CHEBI:15378"/>
        <dbReference type="ChEBI" id="CHEBI:57783"/>
        <dbReference type="ChEBI" id="CHEBI:58349"/>
        <dbReference type="ChEBI" id="CHEBI:65315"/>
        <dbReference type="ChEBI" id="CHEBI:74443"/>
        <dbReference type="EC" id="1.3.1.89"/>
    </reaction>
    <physiologicalReaction direction="right-to-left" evidence="18">
        <dbReference type="Rhea" id="RHEA:53362"/>
    </physiologicalReaction>
</comment>
<evidence type="ECO:0000256" key="2">
    <source>
        <dbReference type="ARBA" id="ARBA00005451"/>
    </source>
</evidence>
<keyword evidence="12" id="KW-0521">NADP</keyword>
<keyword evidence="9" id="KW-0677">Repeat</keyword>
<comment type="catalytic activity">
    <reaction evidence="16">
        <text>a 5,6-dihydrouridine in mRNA + NAD(+) = a uridine in mRNA + NADH + H(+)</text>
        <dbReference type="Rhea" id="RHEA:69851"/>
        <dbReference type="Rhea" id="RHEA-COMP:14658"/>
        <dbReference type="Rhea" id="RHEA-COMP:17789"/>
        <dbReference type="ChEBI" id="CHEBI:15378"/>
        <dbReference type="ChEBI" id="CHEBI:57540"/>
        <dbReference type="ChEBI" id="CHEBI:57945"/>
        <dbReference type="ChEBI" id="CHEBI:65315"/>
        <dbReference type="ChEBI" id="CHEBI:74443"/>
    </reaction>
    <physiologicalReaction direction="right-to-left" evidence="16">
        <dbReference type="Rhea" id="RHEA:69853"/>
    </physiologicalReaction>
</comment>
<comment type="catalytic activity">
    <reaction evidence="17">
        <text>a 5,6-dihydrouridine in mRNA + NADP(+) = a uridine in mRNA + NADPH + H(+)</text>
        <dbReference type="Rhea" id="RHEA:69855"/>
        <dbReference type="Rhea" id="RHEA-COMP:14658"/>
        <dbReference type="Rhea" id="RHEA-COMP:17789"/>
        <dbReference type="ChEBI" id="CHEBI:15378"/>
        <dbReference type="ChEBI" id="CHEBI:57783"/>
        <dbReference type="ChEBI" id="CHEBI:58349"/>
        <dbReference type="ChEBI" id="CHEBI:65315"/>
        <dbReference type="ChEBI" id="CHEBI:74443"/>
    </reaction>
    <physiologicalReaction direction="right-to-left" evidence="17">
        <dbReference type="Rhea" id="RHEA:69857"/>
    </physiologicalReaction>
</comment>
<evidence type="ECO:0000256" key="7">
    <source>
        <dbReference type="ARBA" id="ARBA00022694"/>
    </source>
</evidence>
<evidence type="ECO:0000256" key="11">
    <source>
        <dbReference type="ARBA" id="ARBA00022833"/>
    </source>
</evidence>
<keyword evidence="8" id="KW-0479">Metal-binding</keyword>
<evidence type="ECO:0000256" key="1">
    <source>
        <dbReference type="ARBA" id="ARBA00001917"/>
    </source>
</evidence>
<keyword evidence="5" id="KW-0288">FMN</keyword>
<keyword evidence="11" id="KW-0862">Zinc</keyword>
<comment type="caution">
    <text evidence="21">The sequence shown here is derived from an EMBL/GenBank/DDBJ whole genome shotgun (WGS) entry which is preliminary data.</text>
</comment>
<dbReference type="GO" id="GO:0102265">
    <property type="term" value="F:tRNA-dihydrouridine47 synthase activity"/>
    <property type="evidence" value="ECO:0007669"/>
    <property type="project" value="UniProtKB-EC"/>
</dbReference>
<keyword evidence="10" id="KW-0863">Zinc-finger</keyword>
<proteinExistence type="inferred from homology"/>
<keyword evidence="4" id="KW-0285">Flavoprotein</keyword>
<dbReference type="GO" id="GO:0008270">
    <property type="term" value="F:zinc ion binding"/>
    <property type="evidence" value="ECO:0007669"/>
    <property type="project" value="UniProtKB-KW"/>
</dbReference>
<evidence type="ECO:0000256" key="17">
    <source>
        <dbReference type="ARBA" id="ARBA00049447"/>
    </source>
</evidence>
<dbReference type="FunFam" id="3.20.20.70:FF:000067">
    <property type="entry name" value="tRNA-dihydrouridine(47) synthase [NAD(P)(+)]"/>
    <property type="match status" value="1"/>
</dbReference>
<feature type="compositionally biased region" description="Basic residues" evidence="19">
    <location>
        <begin position="68"/>
        <end position="79"/>
    </location>
</feature>
<evidence type="ECO:0000256" key="6">
    <source>
        <dbReference type="ARBA" id="ARBA00022664"/>
    </source>
</evidence>
<dbReference type="InterPro" id="IPR013785">
    <property type="entry name" value="Aldolase_TIM"/>
</dbReference>
<evidence type="ECO:0000256" key="4">
    <source>
        <dbReference type="ARBA" id="ARBA00022630"/>
    </source>
</evidence>
<keyword evidence="6" id="KW-0507">mRNA processing</keyword>
<evidence type="ECO:0000256" key="14">
    <source>
        <dbReference type="ARBA" id="ARBA00023027"/>
    </source>
</evidence>
<feature type="compositionally biased region" description="Basic and acidic residues" evidence="19">
    <location>
        <begin position="45"/>
        <end position="58"/>
    </location>
</feature>
<evidence type="ECO:0000259" key="20">
    <source>
        <dbReference type="Pfam" id="PF01207"/>
    </source>
</evidence>
<dbReference type="EC" id="1.3.1.89" evidence="3"/>
<evidence type="ECO:0000256" key="15">
    <source>
        <dbReference type="ARBA" id="ARBA00048266"/>
    </source>
</evidence>
<evidence type="ECO:0000256" key="18">
    <source>
        <dbReference type="ARBA" id="ARBA00049513"/>
    </source>
</evidence>
<name>A0ABD2X2V3_9HYME</name>
<dbReference type="Proteomes" id="UP001627154">
    <property type="component" value="Unassembled WGS sequence"/>
</dbReference>
<dbReference type="Pfam" id="PF01207">
    <property type="entry name" value="Dus"/>
    <property type="match status" value="1"/>
</dbReference>
<keyword evidence="22" id="KW-1185">Reference proteome</keyword>
<accession>A0ABD2X2V3</accession>
<dbReference type="InterPro" id="IPR035587">
    <property type="entry name" value="DUS-like_FMN-bd"/>
</dbReference>
<evidence type="ECO:0000256" key="3">
    <source>
        <dbReference type="ARBA" id="ARBA00012376"/>
    </source>
</evidence>
<evidence type="ECO:0000256" key="9">
    <source>
        <dbReference type="ARBA" id="ARBA00022737"/>
    </source>
</evidence>
<comment type="catalytic activity">
    <reaction evidence="15">
        <text>5,6-dihydrouridine(47) in tRNA + NAD(+) = uridine(47) in tRNA + NADH + H(+)</text>
        <dbReference type="Rhea" id="RHEA:53364"/>
        <dbReference type="Rhea" id="RHEA-COMP:13539"/>
        <dbReference type="Rhea" id="RHEA-COMP:13540"/>
        <dbReference type="ChEBI" id="CHEBI:15378"/>
        <dbReference type="ChEBI" id="CHEBI:57540"/>
        <dbReference type="ChEBI" id="CHEBI:57945"/>
        <dbReference type="ChEBI" id="CHEBI:65315"/>
        <dbReference type="ChEBI" id="CHEBI:74443"/>
        <dbReference type="EC" id="1.3.1.89"/>
    </reaction>
    <physiologicalReaction direction="right-to-left" evidence="15">
        <dbReference type="Rhea" id="RHEA:53366"/>
    </physiologicalReaction>
</comment>
<sequence>MTEDNNCINQTLEKTDSTKRTGVCAIKPEFILEDNVRTQSGNKVNNKESSESETKSNEENLLSEPPAKKQKKDKPRGQNKNRSVPFKALREHNLCPWIAEATVENSEKKCTNEKCTFIHDRAEYLKIKPDDISSVCISFETTGRCQRGLACRVGSKHITADGFNIIDKEKYEAYKKLPPSTKNVIDRDLLENLRKYKYDFSKAETIIKKHNPKWKETHTKSNKSTNCDTSAVEKESIEIRTVPIESEQNIIPEIKCDTIRAENPIEMKPESVPMESEQVIGPILDTNVIKIRSSEKKTIDWRDKLMLAPLTTVGNLPFRRICKEFGADITCSEMALSPRLLKGALEEWALVKRHVSEDIYGVQIAGNNAGVIARCSQFLNDEMEVDFVDLNLGCPIDFIYKQGSGCGMMNRLNVLEHVVKSASEVLDIPFTVKTRTGVYMDKPTAHTLMPKFREWGASMINIHGRSREQRYTKLADWDYIERCAQAAVPIPVYGTGDILSYDDYARCRLECPTVQGVSIARGALIKPWIFQEIKEKRTIDISATERFDIMKRFTNYGLEHWGSDTRGVETTRRFLLEWISFLYRYIPVGILENPPQKMNNRPPYYKGRNNLETMMASSNCADWIKLSEMLLGKVPDGFKFLPKHKANAWN</sequence>
<keyword evidence="13" id="KW-0560">Oxidoreductase</keyword>
<dbReference type="PROSITE" id="PS01136">
    <property type="entry name" value="UPF0034"/>
    <property type="match status" value="1"/>
</dbReference>
<dbReference type="SUPFAM" id="SSF51395">
    <property type="entry name" value="FMN-linked oxidoreductases"/>
    <property type="match status" value="1"/>
</dbReference>
<evidence type="ECO:0000313" key="22">
    <source>
        <dbReference type="Proteomes" id="UP001627154"/>
    </source>
</evidence>
<evidence type="ECO:0000256" key="5">
    <source>
        <dbReference type="ARBA" id="ARBA00022643"/>
    </source>
</evidence>
<keyword evidence="14" id="KW-0520">NAD</keyword>
<dbReference type="PANTHER" id="PTHR45846:SF1">
    <property type="entry name" value="TRNA-DIHYDROURIDINE(47) SYNTHASE [NAD(P)(+)]-LIKE"/>
    <property type="match status" value="1"/>
</dbReference>
<dbReference type="InterPro" id="IPR018517">
    <property type="entry name" value="tRNA_hU_synthase_CS"/>
</dbReference>
<dbReference type="AlphaFoldDB" id="A0ABD2X2V3"/>
<dbReference type="CDD" id="cd02801">
    <property type="entry name" value="DUS_like_FMN"/>
    <property type="match status" value="1"/>
</dbReference>
<feature type="region of interest" description="Disordered" evidence="19">
    <location>
        <begin position="35"/>
        <end position="85"/>
    </location>
</feature>
<evidence type="ECO:0000256" key="10">
    <source>
        <dbReference type="ARBA" id="ARBA00022771"/>
    </source>
</evidence>
<dbReference type="PANTHER" id="PTHR45846">
    <property type="entry name" value="TRNA-DIHYDROURIDINE(47) SYNTHASE [NAD(P)(+)]-LIKE"/>
    <property type="match status" value="1"/>
</dbReference>
<gene>
    <name evidence="21" type="ORF">TKK_007388</name>
</gene>
<dbReference type="GO" id="GO:0006397">
    <property type="term" value="P:mRNA processing"/>
    <property type="evidence" value="ECO:0007669"/>
    <property type="project" value="UniProtKB-KW"/>
</dbReference>
<evidence type="ECO:0000256" key="12">
    <source>
        <dbReference type="ARBA" id="ARBA00022857"/>
    </source>
</evidence>
<evidence type="ECO:0000313" key="21">
    <source>
        <dbReference type="EMBL" id="KAL3399178.1"/>
    </source>
</evidence>
<keyword evidence="7" id="KW-0819">tRNA processing</keyword>